<evidence type="ECO:0000313" key="2">
    <source>
        <dbReference type="EMBL" id="UXH76240.1"/>
    </source>
</evidence>
<reference evidence="2" key="1">
    <citation type="submission" date="2022-10" db="EMBL/GenBank/DDBJ databases">
        <title>Characterization and whole genome sequencing of a new Roseateles species, isolated from fresh water.</title>
        <authorList>
            <person name="Guliayeva D.Y."/>
            <person name="Akhremchuk A.E."/>
            <person name="Sikolenko M.A."/>
            <person name="Valentovich L.N."/>
            <person name="Sidarenka A.V."/>
        </authorList>
    </citation>
    <scope>NUCLEOTIDE SEQUENCE</scope>
    <source>
        <strain evidence="2">BIM B-1768</strain>
    </source>
</reference>
<feature type="compositionally biased region" description="Polar residues" evidence="1">
    <location>
        <begin position="1"/>
        <end position="14"/>
    </location>
</feature>
<feature type="region of interest" description="Disordered" evidence="1">
    <location>
        <begin position="1"/>
        <end position="28"/>
    </location>
</feature>
<keyword evidence="3" id="KW-1185">Reference proteome</keyword>
<protein>
    <submittedName>
        <fullName evidence="2">Uncharacterized protein</fullName>
    </submittedName>
</protein>
<dbReference type="EMBL" id="CP104562">
    <property type="protein sequence ID" value="UXH76240.1"/>
    <property type="molecule type" value="Genomic_DNA"/>
</dbReference>
<name>A0ABY6ATY2_9BURK</name>
<organism evidence="2 3">
    <name type="scientific">Roseateles amylovorans</name>
    <dbReference type="NCBI Taxonomy" id="2978473"/>
    <lineage>
        <taxon>Bacteria</taxon>
        <taxon>Pseudomonadati</taxon>
        <taxon>Pseudomonadota</taxon>
        <taxon>Betaproteobacteria</taxon>
        <taxon>Burkholderiales</taxon>
        <taxon>Sphaerotilaceae</taxon>
        <taxon>Roseateles</taxon>
    </lineage>
</organism>
<dbReference type="Proteomes" id="UP001064933">
    <property type="component" value="Chromosome"/>
</dbReference>
<sequence length="82" mass="8823">MTARPSNTASNRSPAHSAAVQQPIDAPNLTADDDLDAIYQQLVKGVGRERVTDANAEALAQRAQQEGHTVLATELREWLAPC</sequence>
<accession>A0ABY6ATY2</accession>
<evidence type="ECO:0000313" key="3">
    <source>
        <dbReference type="Proteomes" id="UP001064933"/>
    </source>
</evidence>
<evidence type="ECO:0000256" key="1">
    <source>
        <dbReference type="SAM" id="MobiDB-lite"/>
    </source>
</evidence>
<dbReference type="RefSeq" id="WP_261755973.1">
    <property type="nucleotide sequence ID" value="NZ_CP104562.2"/>
</dbReference>
<proteinExistence type="predicted"/>
<gene>
    <name evidence="2" type="ORF">N4261_14300</name>
</gene>